<dbReference type="Proteomes" id="UP000276991">
    <property type="component" value="Unassembled WGS sequence"/>
</dbReference>
<evidence type="ECO:0000313" key="2">
    <source>
        <dbReference type="Proteomes" id="UP000276991"/>
    </source>
</evidence>
<reference evidence="1 2" key="1">
    <citation type="submission" date="2018-08" db="EMBL/GenBank/DDBJ databases">
        <authorList>
            <person name="Laetsch R D."/>
            <person name="Stevens L."/>
            <person name="Kumar S."/>
            <person name="Blaxter L. M."/>
        </authorList>
    </citation>
    <scope>NUCLEOTIDE SEQUENCE [LARGE SCALE GENOMIC DNA]</scope>
</reference>
<organism evidence="1 2">
    <name type="scientific">Acanthocheilonema viteae</name>
    <name type="common">Filarial nematode worm</name>
    <name type="synonym">Dipetalonema viteae</name>
    <dbReference type="NCBI Taxonomy" id="6277"/>
    <lineage>
        <taxon>Eukaryota</taxon>
        <taxon>Metazoa</taxon>
        <taxon>Ecdysozoa</taxon>
        <taxon>Nematoda</taxon>
        <taxon>Chromadorea</taxon>
        <taxon>Rhabditida</taxon>
        <taxon>Spirurina</taxon>
        <taxon>Spiruromorpha</taxon>
        <taxon>Filarioidea</taxon>
        <taxon>Onchocercidae</taxon>
        <taxon>Acanthocheilonema</taxon>
    </lineage>
</organism>
<sequence length="217" mass="24822">MTGRCESANGLLIGSEKVIHIFGTVITIFNQFKSNFNFHLISKHARQESGYDLQIYWAVKLYVFELCGCHCDDDDDDDVMHCFEWMSVMTVPNLQSVLEVVKNEMSTVVLQRRRRKKERFLGSALNKPKYFALSDLCRRRVTRQDGGVDGLRRIYREGKGREGKGRDARGWECVRFRETLCNMEIVEIVNGGTNERSVRNKQGGDGVCLTGGNADKR</sequence>
<accession>A0A498RXE0</accession>
<name>A0A498RXE0_ACAVI</name>
<gene>
    <name evidence="1" type="ORF">NAV_LOCUS251</name>
</gene>
<keyword evidence="2" id="KW-1185">Reference proteome</keyword>
<protein>
    <submittedName>
        <fullName evidence="1">Uncharacterized protein</fullName>
    </submittedName>
</protein>
<evidence type="ECO:0000313" key="1">
    <source>
        <dbReference type="EMBL" id="VBB25421.1"/>
    </source>
</evidence>
<dbReference type="EMBL" id="UPTC01000015">
    <property type="protein sequence ID" value="VBB25421.1"/>
    <property type="molecule type" value="Genomic_DNA"/>
</dbReference>
<proteinExistence type="predicted"/>
<dbReference type="AlphaFoldDB" id="A0A498RXE0"/>